<feature type="region of interest" description="Disordered" evidence="6">
    <location>
        <begin position="1"/>
        <end position="23"/>
    </location>
</feature>
<keyword evidence="9" id="KW-0966">Cell projection</keyword>
<dbReference type="InterPro" id="IPR025965">
    <property type="entry name" value="FlgD/Vpr_Ig-like"/>
</dbReference>
<dbReference type="InterPro" id="IPR025963">
    <property type="entry name" value="FLgD_Tudor"/>
</dbReference>
<keyword evidence="9" id="KW-0969">Cilium</keyword>
<sequence>MISGVNNTSAALNQSAKSSGTDAQSMQDQFLTLLVAQLQNQDPTNPMDNAQLTSQMAQISTVSGIEKLNSTVESVTSQFASMQMLQGVSMIGHTVLSAGNHLGLAAKEAEDGTKHLTGTAAFDLDASASNVTVTITDANGKLVDTIEMGSANAGRNYFTWDGSDYTGESMDLRFKVTATNGEAAVKSTTLSPNAVVATSISNGSLMLELANGESINYNSVKAVF</sequence>
<reference evidence="9" key="1">
    <citation type="submission" date="2019-09" db="EMBL/GenBank/DDBJ databases">
        <title>Draft genome sequences of 48 bacterial type strains from the CCUG.</title>
        <authorList>
            <person name="Tunovic T."/>
            <person name="Pineiro-Iglesias B."/>
            <person name="Unosson C."/>
            <person name="Inganas E."/>
            <person name="Ohlen M."/>
            <person name="Cardew S."/>
            <person name="Jensie-Markopoulos S."/>
            <person name="Salva-Serra F."/>
            <person name="Jaen-Luchoro D."/>
            <person name="Karlsson R."/>
            <person name="Svensson-Stadler L."/>
            <person name="Chun J."/>
            <person name="Moore E."/>
        </authorList>
    </citation>
    <scope>NUCLEOTIDE SEQUENCE</scope>
    <source>
        <strain evidence="9">CCUG 15333</strain>
    </source>
</reference>
<evidence type="ECO:0000259" key="7">
    <source>
        <dbReference type="Pfam" id="PF13860"/>
    </source>
</evidence>
<comment type="caution">
    <text evidence="9">The sequence shown here is derived from an EMBL/GenBank/DDBJ whole genome shotgun (WGS) entry which is preliminary data.</text>
</comment>
<evidence type="ECO:0000256" key="5">
    <source>
        <dbReference type="RuleBase" id="RU362076"/>
    </source>
</evidence>
<evidence type="ECO:0000256" key="1">
    <source>
        <dbReference type="ARBA" id="ARBA00010577"/>
    </source>
</evidence>
<evidence type="ECO:0000259" key="8">
    <source>
        <dbReference type="Pfam" id="PF13861"/>
    </source>
</evidence>
<dbReference type="InterPro" id="IPR005648">
    <property type="entry name" value="FlgD"/>
</dbReference>
<protein>
    <recommendedName>
        <fullName evidence="2 5">Basal-body rod modification protein FlgD</fullName>
    </recommendedName>
</protein>
<comment type="function">
    <text evidence="4 5">Required for flagellar hook formation. May act as a scaffolding protein.</text>
</comment>
<dbReference type="GO" id="GO:0044781">
    <property type="term" value="P:bacterial-type flagellum organization"/>
    <property type="evidence" value="ECO:0007669"/>
    <property type="project" value="UniProtKB-UniRule"/>
</dbReference>
<keyword evidence="3 5" id="KW-1005">Bacterial flagellum biogenesis</keyword>
<dbReference type="AlphaFoldDB" id="A0A6A1R0E4"/>
<feature type="domain" description="FlgD/Vpr Ig-like" evidence="7">
    <location>
        <begin position="118"/>
        <end position="181"/>
    </location>
</feature>
<organism evidence="9">
    <name type="scientific">Comamonas kerstersii</name>
    <dbReference type="NCBI Taxonomy" id="225992"/>
    <lineage>
        <taxon>Bacteria</taxon>
        <taxon>Pseudomonadati</taxon>
        <taxon>Pseudomonadota</taxon>
        <taxon>Betaproteobacteria</taxon>
        <taxon>Burkholderiales</taxon>
        <taxon>Comamonadaceae</taxon>
        <taxon>Comamonas</taxon>
    </lineage>
</organism>
<feature type="domain" description="FlgD Tudor-like" evidence="8">
    <location>
        <begin position="82"/>
        <end position="221"/>
    </location>
</feature>
<dbReference type="Pfam" id="PF13861">
    <property type="entry name" value="FLgD_tudor"/>
    <property type="match status" value="1"/>
</dbReference>
<comment type="similarity">
    <text evidence="1 5">Belongs to the FlgD family.</text>
</comment>
<evidence type="ECO:0000256" key="2">
    <source>
        <dbReference type="ARBA" id="ARBA00016013"/>
    </source>
</evidence>
<proteinExistence type="inferred from homology"/>
<evidence type="ECO:0000256" key="4">
    <source>
        <dbReference type="ARBA" id="ARBA00024746"/>
    </source>
</evidence>
<accession>A0A6A1R0E4</accession>
<evidence type="ECO:0000313" key="9">
    <source>
        <dbReference type="EMBL" id="KAB0585719.1"/>
    </source>
</evidence>
<keyword evidence="9" id="KW-0282">Flagellum</keyword>
<dbReference type="Pfam" id="PF03963">
    <property type="entry name" value="FlgD"/>
    <property type="match status" value="1"/>
</dbReference>
<dbReference type="EMBL" id="VZOT01000011">
    <property type="protein sequence ID" value="KAB0585719.1"/>
    <property type="molecule type" value="Genomic_DNA"/>
</dbReference>
<gene>
    <name evidence="9" type="ORF">F7P80_13415</name>
</gene>
<name>A0A6A1R0E4_9BURK</name>
<dbReference type="RefSeq" id="WP_151045464.1">
    <property type="nucleotide sequence ID" value="NZ_CATYED010000005.1"/>
</dbReference>
<dbReference type="Gene3D" id="2.60.40.4070">
    <property type="match status" value="1"/>
</dbReference>
<dbReference type="Pfam" id="PF13860">
    <property type="entry name" value="FlgD_ig"/>
    <property type="match status" value="1"/>
</dbReference>
<evidence type="ECO:0000256" key="3">
    <source>
        <dbReference type="ARBA" id="ARBA00022795"/>
    </source>
</evidence>
<evidence type="ECO:0000256" key="6">
    <source>
        <dbReference type="SAM" id="MobiDB-lite"/>
    </source>
</evidence>
<dbReference type="Gene3D" id="2.30.30.910">
    <property type="match status" value="1"/>
</dbReference>